<evidence type="ECO:0000256" key="3">
    <source>
        <dbReference type="ARBA" id="ARBA00023242"/>
    </source>
</evidence>
<dbReference type="InterPro" id="IPR030387">
    <property type="entry name" value="G_Bms1/Tsr1_dom"/>
</dbReference>
<organism evidence="7 8">
    <name type="scientific">Tetrapisispora phaffii (strain ATCC 24235 / CBS 4417 / NBRC 1672 / NRRL Y-8282 / UCD 70-5)</name>
    <name type="common">Yeast</name>
    <name type="synonym">Fabospora phaffii</name>
    <dbReference type="NCBI Taxonomy" id="1071381"/>
    <lineage>
        <taxon>Eukaryota</taxon>
        <taxon>Fungi</taxon>
        <taxon>Dikarya</taxon>
        <taxon>Ascomycota</taxon>
        <taxon>Saccharomycotina</taxon>
        <taxon>Saccharomycetes</taxon>
        <taxon>Saccharomycetales</taxon>
        <taxon>Saccharomycetaceae</taxon>
        <taxon>Tetrapisispora</taxon>
    </lineage>
</organism>
<dbReference type="EMBL" id="HE612857">
    <property type="protein sequence ID" value="CCE61752.1"/>
    <property type="molecule type" value="Genomic_DNA"/>
</dbReference>
<dbReference type="InterPro" id="IPR012948">
    <property type="entry name" value="AARP2CN"/>
</dbReference>
<comment type="subcellular location">
    <subcellularLocation>
        <location evidence="1">Nucleus</location>
        <location evidence="1">Nucleolus</location>
    </subcellularLocation>
</comment>
<evidence type="ECO:0000256" key="2">
    <source>
        <dbReference type="ARBA" id="ARBA00022517"/>
    </source>
</evidence>
<proteinExistence type="inferred from homology"/>
<dbReference type="GO" id="GO:0043021">
    <property type="term" value="F:ribonucleoprotein complex binding"/>
    <property type="evidence" value="ECO:0007669"/>
    <property type="project" value="EnsemblFungi"/>
</dbReference>
<dbReference type="GO" id="GO:0030688">
    <property type="term" value="C:preribosome, small subunit precursor"/>
    <property type="evidence" value="ECO:0007669"/>
    <property type="project" value="EnsemblFungi"/>
</dbReference>
<dbReference type="AlphaFoldDB" id="G8BQF5"/>
<evidence type="ECO:0000256" key="1">
    <source>
        <dbReference type="ARBA" id="ARBA00004604"/>
    </source>
</evidence>
<evidence type="ECO:0000313" key="7">
    <source>
        <dbReference type="EMBL" id="CCE61752.1"/>
    </source>
</evidence>
<dbReference type="PROSITE" id="PS51714">
    <property type="entry name" value="G_BMS1"/>
    <property type="match status" value="1"/>
</dbReference>
<feature type="domain" description="Bms1-type G" evidence="6">
    <location>
        <begin position="81"/>
        <end position="245"/>
    </location>
</feature>
<sequence>MAGHSHRTSVKNGHKTFKSKHASKGALKRLYKGKVEKTIANGKMIKTITKFQRKNTAKQLRSKKISSTLEIRKLFEGKNGAEKIITVILLTEDISANDIISKLVKSDDIEIPEKDDSPLVNDVFITKYKTNLKFIVPDMSNFLNILDSAKVADFVVFGLSGTSEVDQEFGEQVIRALELQGISSYIGVVTNLSKVHKKEKFQLDVKQSLESYFKHFFPNEDHIFNLEKSSEALNALRFLCQRYPRPVSWRDNRGYLVAQKVDFVENNNDPNSENGNLVIEGTVRGVGFNADRLVHIPGLGDFQVNGIERILNSTRGPKPSTTTLDEVELLDAELSNKFEANQATRETLEEYALEDLDIEEWSDYDDDFEYENLTSARYDDHGFLPGRETAAKKVKLPKGTSEYQAKWYLDDVIDIDEDDEIEDHIGEEDLVEKLQTEYDEDMNMDTDDLASNHVAFSTTDAQTEAGDDDFIDLSPEEEERQWREFKAQESDDRDFPDEIELNPTESGIERMKRYRGLKNLHSCVWNYNEKDPYAPAEWKRILKIGDYKNIRNRLLKEAKKSAQVIAGDRIKIYIQFPKCLLEKITDPTQILVSVYSLLPHEHKNAMVNFSVERWEAYDEPVPSHEPLIVQYGVRRYTIQPLFSSASNSSNNVHKYERFLHHDTISIATCIAPVDFTQSPAIFFKSNPNDPKGLELVGQGSFLNADHTRILAKRAVLTGHPFRFHKNVVTVRYMFFNADDVEWFKSIPLFTKSGRSGFIKESLGTHGYFKASFDAKLSAQDIVGMALFKRMWPNTSLPWYGEE</sequence>
<evidence type="ECO:0000259" key="6">
    <source>
        <dbReference type="PROSITE" id="PS51714"/>
    </source>
</evidence>
<dbReference type="Pfam" id="PF04950">
    <property type="entry name" value="RIBIOP_C"/>
    <property type="match status" value="1"/>
</dbReference>
<dbReference type="HOGENOM" id="CLU_009858_1_0_1"/>
<gene>
    <name evidence="7" type="primary">TPHA0B00800</name>
    <name evidence="7" type="ordered locus">TPHA_0B00800</name>
</gene>
<keyword evidence="2" id="KW-0690">Ribosome biogenesis</keyword>
<dbReference type="GO" id="GO:0003924">
    <property type="term" value="F:GTPase activity"/>
    <property type="evidence" value="ECO:0007669"/>
    <property type="project" value="TreeGrafter"/>
</dbReference>
<dbReference type="SMART" id="SM01362">
    <property type="entry name" value="DUF663"/>
    <property type="match status" value="1"/>
</dbReference>
<evidence type="ECO:0000256" key="5">
    <source>
        <dbReference type="SAM" id="MobiDB-lite"/>
    </source>
</evidence>
<dbReference type="PANTHER" id="PTHR12858:SF1">
    <property type="entry name" value="PRE-RRNA-PROCESSING PROTEIN TSR1 HOMOLOG"/>
    <property type="match status" value="1"/>
</dbReference>
<dbReference type="GeneID" id="11534732"/>
<dbReference type="GO" id="GO:0000461">
    <property type="term" value="P:endonucleolytic cleavage to generate mature 3'-end of SSU-rRNA from (SSU-rRNA, 5.8S rRNA, LSU-rRNA)"/>
    <property type="evidence" value="ECO:0007669"/>
    <property type="project" value="EnsemblFungi"/>
</dbReference>
<dbReference type="GO" id="GO:0005730">
    <property type="term" value="C:nucleolus"/>
    <property type="evidence" value="ECO:0007669"/>
    <property type="project" value="UniProtKB-SubCell"/>
</dbReference>
<dbReference type="Pfam" id="PF08142">
    <property type="entry name" value="AARP2CN"/>
    <property type="match status" value="1"/>
</dbReference>
<evidence type="ECO:0000256" key="4">
    <source>
        <dbReference type="ARBA" id="ARBA00038288"/>
    </source>
</evidence>
<feature type="region of interest" description="Disordered" evidence="5">
    <location>
        <begin position="1"/>
        <end position="22"/>
    </location>
</feature>
<reference evidence="7 8" key="1">
    <citation type="journal article" date="2011" name="Proc. Natl. Acad. Sci. U.S.A.">
        <title>Evolutionary erosion of yeast sex chromosomes by mating-type switching accidents.</title>
        <authorList>
            <person name="Gordon J.L."/>
            <person name="Armisen D."/>
            <person name="Proux-Wera E."/>
            <person name="Oheigeartaigh S.S."/>
            <person name="Byrne K.P."/>
            <person name="Wolfe K.H."/>
        </authorList>
    </citation>
    <scope>NUCLEOTIDE SEQUENCE [LARGE SCALE GENOMIC DNA]</scope>
    <source>
        <strain evidence="8">ATCC 24235 / CBS 4417 / NBRC 1672 / NRRL Y-8282 / UCD 70-5</strain>
    </source>
</reference>
<dbReference type="PANTHER" id="PTHR12858">
    <property type="entry name" value="RIBOSOME BIOGENESIS PROTEIN"/>
    <property type="match status" value="1"/>
</dbReference>
<keyword evidence="8" id="KW-1185">Reference proteome</keyword>
<dbReference type="KEGG" id="tpf:TPHA_0B00800"/>
<evidence type="ECO:0000313" key="8">
    <source>
        <dbReference type="Proteomes" id="UP000005666"/>
    </source>
</evidence>
<dbReference type="STRING" id="1071381.G8BQF5"/>
<accession>G8BQF5</accession>
<dbReference type="OMA" id="MNLPRFK"/>
<dbReference type="eggNOG" id="KOG1980">
    <property type="taxonomic scope" value="Eukaryota"/>
</dbReference>
<dbReference type="RefSeq" id="XP_003684186.1">
    <property type="nucleotide sequence ID" value="XM_003684138.1"/>
</dbReference>
<dbReference type="InterPro" id="IPR007034">
    <property type="entry name" value="BMS1_TSR1_C"/>
</dbReference>
<name>G8BQF5_TETPH</name>
<dbReference type="GO" id="GO:0034511">
    <property type="term" value="F:U3 snoRNA binding"/>
    <property type="evidence" value="ECO:0007669"/>
    <property type="project" value="TreeGrafter"/>
</dbReference>
<dbReference type="Proteomes" id="UP000005666">
    <property type="component" value="Chromosome 2"/>
</dbReference>
<dbReference type="InterPro" id="IPR039761">
    <property type="entry name" value="Bms1/Tsr1"/>
</dbReference>
<dbReference type="GO" id="GO:0005737">
    <property type="term" value="C:cytoplasm"/>
    <property type="evidence" value="ECO:0007669"/>
    <property type="project" value="EnsemblFungi"/>
</dbReference>
<dbReference type="GO" id="GO:0005525">
    <property type="term" value="F:GTP binding"/>
    <property type="evidence" value="ECO:0007669"/>
    <property type="project" value="TreeGrafter"/>
</dbReference>
<comment type="similarity">
    <text evidence="4">Belongs to the TRAFAC class translation factor GTPase superfamily. Bms1-like GTPase family. TSR1 subfamily.</text>
</comment>
<dbReference type="OrthoDB" id="119302at2759"/>
<dbReference type="Pfam" id="PF22298">
    <property type="entry name" value="Tsr1_G-like"/>
    <property type="match status" value="1"/>
</dbReference>
<protein>
    <recommendedName>
        <fullName evidence="6">Bms1-type G domain-containing protein</fullName>
    </recommendedName>
</protein>
<keyword evidence="3" id="KW-0539">Nucleus</keyword>
<dbReference type="SMART" id="SM00785">
    <property type="entry name" value="AARP2CN"/>
    <property type="match status" value="1"/>
</dbReference>